<keyword evidence="3 6" id="KW-0812">Transmembrane</keyword>
<evidence type="ECO:0000256" key="2">
    <source>
        <dbReference type="ARBA" id="ARBA00022475"/>
    </source>
</evidence>
<dbReference type="EMBL" id="JAUZQE010000014">
    <property type="protein sequence ID" value="MDR4125849.1"/>
    <property type="molecule type" value="Genomic_DNA"/>
</dbReference>
<dbReference type="Proteomes" id="UP001232156">
    <property type="component" value="Unassembled WGS sequence"/>
</dbReference>
<keyword evidence="4 6" id="KW-1133">Transmembrane helix</keyword>
<feature type="transmembrane region" description="Helical" evidence="6">
    <location>
        <begin position="93"/>
        <end position="116"/>
    </location>
</feature>
<keyword evidence="5 6" id="KW-0472">Membrane</keyword>
<feature type="transmembrane region" description="Helical" evidence="6">
    <location>
        <begin position="241"/>
        <end position="272"/>
    </location>
</feature>
<feature type="transmembrane region" description="Helical" evidence="6">
    <location>
        <begin position="284"/>
        <end position="309"/>
    </location>
</feature>
<sequence length="330" mass="35519">MSRKAGGLRAWLREHKKRLKRIATITFVCVIVALLVQVGLTVEWDEVAQAMLKTPNTALLLASGVVAASYVVYTGFDLLGKWYTGHGVATWRVMMVAFISYAFTMNFSAAVGGLAMRLRLYGKQGLDTGQIMRIMGLSITTNWIGYCLVAGVIFALGAVQPPSSWEIGGGPLRLIGVVMVGLALAYVALCAFSKQRSWKVRDHEIELPTLRIALIQLPLAMTNWALMGLVVFLVMPGETPYLSILGTLLIGSLVGAVAHIPGGLGVTEYVFITLLAPELPRAQVLGAILVYRALYYVAPVLIAGAWYLLLEARSPSRSAGKGGTPIARTG</sequence>
<comment type="caution">
    <text evidence="7">The sequence shown here is derived from an EMBL/GenBank/DDBJ whole genome shotgun (WGS) entry which is preliminary data.</text>
</comment>
<dbReference type="Pfam" id="PF03706">
    <property type="entry name" value="LPG_synthase_TM"/>
    <property type="match status" value="1"/>
</dbReference>
<feature type="transmembrane region" description="Helical" evidence="6">
    <location>
        <begin position="54"/>
        <end position="73"/>
    </location>
</feature>
<dbReference type="PANTHER" id="PTHR39087">
    <property type="entry name" value="UPF0104 MEMBRANE PROTEIN MJ1595"/>
    <property type="match status" value="1"/>
</dbReference>
<keyword evidence="2" id="KW-1003">Cell membrane</keyword>
<comment type="subcellular location">
    <subcellularLocation>
        <location evidence="1">Cell membrane</location>
        <topology evidence="1">Multi-pass membrane protein</topology>
    </subcellularLocation>
</comment>
<dbReference type="PANTHER" id="PTHR39087:SF2">
    <property type="entry name" value="UPF0104 MEMBRANE PROTEIN MJ1595"/>
    <property type="match status" value="1"/>
</dbReference>
<proteinExistence type="predicted"/>
<dbReference type="RefSeq" id="WP_347286935.1">
    <property type="nucleotide sequence ID" value="NZ_JAUZQE010000014.1"/>
</dbReference>
<evidence type="ECO:0000256" key="1">
    <source>
        <dbReference type="ARBA" id="ARBA00004651"/>
    </source>
</evidence>
<name>A0ABU1D5Y0_9BURK</name>
<accession>A0ABU1D5Y0</accession>
<keyword evidence="8" id="KW-1185">Reference proteome</keyword>
<feature type="transmembrane region" description="Helical" evidence="6">
    <location>
        <begin position="213"/>
        <end position="235"/>
    </location>
</feature>
<evidence type="ECO:0000313" key="7">
    <source>
        <dbReference type="EMBL" id="MDR4125849.1"/>
    </source>
</evidence>
<protein>
    <submittedName>
        <fullName evidence="7">Lysylphosphatidylglycerol synthase domain-containing protein</fullName>
    </submittedName>
</protein>
<gene>
    <name evidence="7" type="ORF">Q8947_07605</name>
</gene>
<feature type="transmembrane region" description="Helical" evidence="6">
    <location>
        <begin position="171"/>
        <end position="192"/>
    </location>
</feature>
<feature type="transmembrane region" description="Helical" evidence="6">
    <location>
        <begin position="22"/>
        <end position="42"/>
    </location>
</feature>
<feature type="transmembrane region" description="Helical" evidence="6">
    <location>
        <begin position="137"/>
        <end position="159"/>
    </location>
</feature>
<evidence type="ECO:0000256" key="3">
    <source>
        <dbReference type="ARBA" id="ARBA00022692"/>
    </source>
</evidence>
<evidence type="ECO:0000256" key="6">
    <source>
        <dbReference type="SAM" id="Phobius"/>
    </source>
</evidence>
<evidence type="ECO:0000256" key="5">
    <source>
        <dbReference type="ARBA" id="ARBA00023136"/>
    </source>
</evidence>
<evidence type="ECO:0000313" key="8">
    <source>
        <dbReference type="Proteomes" id="UP001232156"/>
    </source>
</evidence>
<organism evidence="7 8">
    <name type="scientific">Yanghanlia caeni</name>
    <dbReference type="NCBI Taxonomy" id="3064283"/>
    <lineage>
        <taxon>Bacteria</taxon>
        <taxon>Pseudomonadati</taxon>
        <taxon>Pseudomonadota</taxon>
        <taxon>Betaproteobacteria</taxon>
        <taxon>Burkholderiales</taxon>
        <taxon>Alcaligenaceae</taxon>
        <taxon>Yanghanlia</taxon>
    </lineage>
</organism>
<dbReference type="InterPro" id="IPR022791">
    <property type="entry name" value="L-PG_synthase/AglD"/>
</dbReference>
<reference evidence="7 8" key="1">
    <citation type="submission" date="2023-08" db="EMBL/GenBank/DDBJ databases">
        <title>Alcaligenaceae gen. nov., a novel taxon isolated from the sludge of Yixing Pesticide Factory.</title>
        <authorList>
            <person name="Ruan L."/>
        </authorList>
    </citation>
    <scope>NUCLEOTIDE SEQUENCE [LARGE SCALE GENOMIC DNA]</scope>
    <source>
        <strain evidence="7 8">LG-2</strain>
    </source>
</reference>
<evidence type="ECO:0000256" key="4">
    <source>
        <dbReference type="ARBA" id="ARBA00022989"/>
    </source>
</evidence>